<dbReference type="InterPro" id="IPR003593">
    <property type="entry name" value="AAA+_ATPase"/>
</dbReference>
<comment type="caution">
    <text evidence="3">The sequence shown here is derived from an EMBL/GenBank/DDBJ whole genome shotgun (WGS) entry which is preliminary data.</text>
</comment>
<keyword evidence="4" id="KW-1185">Reference proteome</keyword>
<name>A0A9P9W981_9PEZI</name>
<evidence type="ECO:0000256" key="1">
    <source>
        <dbReference type="SAM" id="MobiDB-lite"/>
    </source>
</evidence>
<accession>A0A9P9W981</accession>
<dbReference type="AlphaFoldDB" id="A0A9P9W981"/>
<evidence type="ECO:0000259" key="2">
    <source>
        <dbReference type="SMART" id="SM00382"/>
    </source>
</evidence>
<dbReference type="GO" id="GO:0005524">
    <property type="term" value="F:ATP binding"/>
    <property type="evidence" value="ECO:0007669"/>
    <property type="project" value="InterPro"/>
</dbReference>
<dbReference type="InterPro" id="IPR027417">
    <property type="entry name" value="P-loop_NTPase"/>
</dbReference>
<reference evidence="3" key="1">
    <citation type="submission" date="2021-03" db="EMBL/GenBank/DDBJ databases">
        <title>Revisited historic fungal species revealed as producer of novel bioactive compounds through whole genome sequencing and comparative genomics.</title>
        <authorList>
            <person name="Vignolle G.A."/>
            <person name="Hochenegger N."/>
            <person name="Mach R.L."/>
            <person name="Mach-Aigner A.R."/>
            <person name="Javad Rahimi M."/>
            <person name="Salim K.A."/>
            <person name="Chan C.M."/>
            <person name="Lim L.B.L."/>
            <person name="Cai F."/>
            <person name="Druzhinina I.S."/>
            <person name="U'Ren J.M."/>
            <person name="Derntl C."/>
        </authorList>
    </citation>
    <scope>NUCLEOTIDE SEQUENCE</scope>
    <source>
        <strain evidence="3">TUCIM 5799</strain>
    </source>
</reference>
<dbReference type="InterPro" id="IPR003959">
    <property type="entry name" value="ATPase_AAA_core"/>
</dbReference>
<gene>
    <name evidence="3" type="ORF">JX265_013013</name>
</gene>
<dbReference type="EMBL" id="JAFIMR010000061">
    <property type="protein sequence ID" value="KAI1852554.1"/>
    <property type="molecule type" value="Genomic_DNA"/>
</dbReference>
<dbReference type="Gene3D" id="3.40.50.300">
    <property type="entry name" value="P-loop containing nucleotide triphosphate hydrolases"/>
    <property type="match status" value="1"/>
</dbReference>
<protein>
    <recommendedName>
        <fullName evidence="2">AAA+ ATPase domain-containing protein</fullName>
    </recommendedName>
</protein>
<dbReference type="PANTHER" id="PTHR46411">
    <property type="entry name" value="FAMILY ATPASE, PUTATIVE-RELATED"/>
    <property type="match status" value="1"/>
</dbReference>
<feature type="compositionally biased region" description="Basic and acidic residues" evidence="1">
    <location>
        <begin position="125"/>
        <end position="138"/>
    </location>
</feature>
<dbReference type="Pfam" id="PF23232">
    <property type="entry name" value="AAA_lid_13"/>
    <property type="match status" value="1"/>
</dbReference>
<dbReference type="SMART" id="SM00382">
    <property type="entry name" value="AAA"/>
    <property type="match status" value="1"/>
</dbReference>
<dbReference type="Pfam" id="PF00004">
    <property type="entry name" value="AAA"/>
    <property type="match status" value="1"/>
</dbReference>
<dbReference type="Pfam" id="PF22942">
    <property type="entry name" value="DUF7025"/>
    <property type="match status" value="1"/>
</dbReference>
<dbReference type="InterPro" id="IPR054289">
    <property type="entry name" value="DUF7025"/>
</dbReference>
<sequence>MERCGPSKPSLAAVSHPTLFMQSTISKDDTLGAAVKERILLRSIPPAGPPLPMPDFRGPPSIRPPIPPPGIDFRGPPPPIRPPKSPSGKDDESWGLEPQKKVVRQDREQFHLSQAVEDSLDTQNEAEHSTHGSGDWRKSLQAQRKDGPFVTDGTGQAQLQGRVAPSWTDERATTLAGRPNITFALSSLADEYLNIDILDENRTSSQYMAFLLDVIHNLQARLEFQKRNMKPLPPQKEEQTETIALDKGPRFLVLHRVFCGTSHHDHDATVYEDVPTLMDQDSGAPLGEEMLCGKVIIRDVEVYLRKQKNVHFVVYKEYRCGHGSSWGARQRRHTDELLTDPFEMTRSDISPRQERMKIVSPILQRALNGVATCKLDKIIFDDPCEDNEELQAPYMFLFHHRRQLQEVVKENQVHGPSVKLLLEYLNANFGQEYIDAEAMIARGLVAENNIDKLFKPNQIVVTQEKGIYNAYMLDEWPVKKSNRLIFSGWQWSYNGRNLDRNGWSHTLDLNFLDEKQIKKMNVQPIEHVEEDVIIRLRERGNQFWSMKRQRLVSYDGWDHHHSYFYSRERFMVDMATYAKIHGSRHRSTAGGPDEFDSMPDMISQYDCLTDDQSLLLPPTMHGYSLREKKWVSINIDQMSEVVWNKKAFKRLVLDSETKDLISALIDVRMSDSKKMDDLVVGKGNGLIMLLHGSPGTGKTLTAESVAEFAEKPLYRVTCGDMGTEAMDVEKYLETVLYLAKIWNCVLLLDEADVFLEERSVSDLQRNSLVSVFLRVLEYYEGIMILTSNRVGTFDEAFQSRIRVALRYEPLTFKSRKAIWRNFFDMLDDDDDDIKVNIRGLDDCLEELAAYKMNGRQIRNVLLTARQLALHRQESLEWKHLSQVLILSDNFSKYLKDIRGVSDETWAKSQSLR</sequence>
<evidence type="ECO:0000313" key="4">
    <source>
        <dbReference type="Proteomes" id="UP000829685"/>
    </source>
</evidence>
<organism evidence="3 4">
    <name type="scientific">Neoarthrinium moseri</name>
    <dbReference type="NCBI Taxonomy" id="1658444"/>
    <lineage>
        <taxon>Eukaryota</taxon>
        <taxon>Fungi</taxon>
        <taxon>Dikarya</taxon>
        <taxon>Ascomycota</taxon>
        <taxon>Pezizomycotina</taxon>
        <taxon>Sordariomycetes</taxon>
        <taxon>Xylariomycetidae</taxon>
        <taxon>Amphisphaeriales</taxon>
        <taxon>Apiosporaceae</taxon>
        <taxon>Neoarthrinium</taxon>
    </lineage>
</organism>
<dbReference type="PANTHER" id="PTHR46411:SF2">
    <property type="entry name" value="AAA+ ATPASE DOMAIN-CONTAINING PROTEIN"/>
    <property type="match status" value="1"/>
</dbReference>
<feature type="compositionally biased region" description="Pro residues" evidence="1">
    <location>
        <begin position="61"/>
        <end position="85"/>
    </location>
</feature>
<dbReference type="CDD" id="cd19481">
    <property type="entry name" value="RecA-like_protease"/>
    <property type="match status" value="1"/>
</dbReference>
<dbReference type="Proteomes" id="UP000829685">
    <property type="component" value="Unassembled WGS sequence"/>
</dbReference>
<feature type="region of interest" description="Disordered" evidence="1">
    <location>
        <begin position="117"/>
        <end position="138"/>
    </location>
</feature>
<feature type="domain" description="AAA+ ATPase" evidence="2">
    <location>
        <begin position="684"/>
        <end position="811"/>
    </location>
</feature>
<dbReference type="GO" id="GO:0016887">
    <property type="term" value="F:ATP hydrolysis activity"/>
    <property type="evidence" value="ECO:0007669"/>
    <property type="project" value="InterPro"/>
</dbReference>
<evidence type="ECO:0000313" key="3">
    <source>
        <dbReference type="EMBL" id="KAI1852554.1"/>
    </source>
</evidence>
<dbReference type="SUPFAM" id="SSF52540">
    <property type="entry name" value="P-loop containing nucleoside triphosphate hydrolases"/>
    <property type="match status" value="1"/>
</dbReference>
<dbReference type="InterPro" id="IPR056599">
    <property type="entry name" value="AAA_lid_fung"/>
</dbReference>
<proteinExistence type="predicted"/>
<feature type="region of interest" description="Disordered" evidence="1">
    <location>
        <begin position="42"/>
        <end position="94"/>
    </location>
</feature>